<comment type="caution">
    <text evidence="1">The sequence shown here is derived from an EMBL/GenBank/DDBJ whole genome shotgun (WGS) entry which is preliminary data.</text>
</comment>
<gene>
    <name evidence="1" type="ORF">ABC974_00415</name>
</gene>
<reference evidence="1 2" key="1">
    <citation type="submission" date="2024-05" db="EMBL/GenBank/DDBJ databases">
        <authorList>
            <person name="Liu Q."/>
            <person name="Xin Y.-H."/>
        </authorList>
    </citation>
    <scope>NUCLEOTIDE SEQUENCE [LARGE SCALE GENOMIC DNA]</scope>
    <source>
        <strain evidence="1 2">CGMCC 1.10181</strain>
    </source>
</reference>
<evidence type="ECO:0000313" key="1">
    <source>
        <dbReference type="EMBL" id="MEN2788078.1"/>
    </source>
</evidence>
<proteinExistence type="predicted"/>
<organism evidence="1 2">
    <name type="scientific">Sphingomonas oligophenolica</name>
    <dbReference type="NCBI Taxonomy" id="301154"/>
    <lineage>
        <taxon>Bacteria</taxon>
        <taxon>Pseudomonadati</taxon>
        <taxon>Pseudomonadota</taxon>
        <taxon>Alphaproteobacteria</taxon>
        <taxon>Sphingomonadales</taxon>
        <taxon>Sphingomonadaceae</taxon>
        <taxon>Sphingomonas</taxon>
    </lineage>
</organism>
<evidence type="ECO:0000313" key="2">
    <source>
        <dbReference type="Proteomes" id="UP001419910"/>
    </source>
</evidence>
<dbReference type="Proteomes" id="UP001419910">
    <property type="component" value="Unassembled WGS sequence"/>
</dbReference>
<name>A0ABU9XX06_9SPHN</name>
<sequence>MRRTDTELLQRQPEGTLELVADEAFILVKAAPRRSQSFGETVCCAGIDRKGAWVRLYPVSFRHLNDAQRFGRWDHIRYRWSKPKATKDSRTESRRVDPQSIEIMRPLKQTDRNPLVARCVVTSLKREREANHSLALLRPEILDFWHEKHTPGELAERDSVLNQLRAQSDMFAPAASLLPARTCPYSFHYRYRDDDGEHVGTCQDWETEQTYFARHREYGSEHAALDWMVQKFGEEYPRKGMALAMGTHRYRSDQWLINGIIRLDPEPQLSML</sequence>
<dbReference type="EMBL" id="JBDIME010000001">
    <property type="protein sequence ID" value="MEN2788078.1"/>
    <property type="molecule type" value="Genomic_DNA"/>
</dbReference>
<accession>A0ABU9XX06</accession>
<protein>
    <submittedName>
        <fullName evidence="1">Uncharacterized protein</fullName>
    </submittedName>
</protein>
<dbReference type="RefSeq" id="WP_343887649.1">
    <property type="nucleotide sequence ID" value="NZ_BAAAEH010000005.1"/>
</dbReference>
<keyword evidence="2" id="KW-1185">Reference proteome</keyword>